<feature type="compositionally biased region" description="Low complexity" evidence="1">
    <location>
        <begin position="54"/>
        <end position="74"/>
    </location>
</feature>
<organism evidence="2 3">
    <name type="scientific">Streptomyces violaceusniger</name>
    <dbReference type="NCBI Taxonomy" id="68280"/>
    <lineage>
        <taxon>Bacteria</taxon>
        <taxon>Bacillati</taxon>
        <taxon>Actinomycetota</taxon>
        <taxon>Actinomycetes</taxon>
        <taxon>Kitasatosporales</taxon>
        <taxon>Streptomycetaceae</taxon>
        <taxon>Streptomyces</taxon>
        <taxon>Streptomyces violaceusniger group</taxon>
    </lineage>
</organism>
<evidence type="ECO:0000313" key="2">
    <source>
        <dbReference type="EMBL" id="KUL61630.1"/>
    </source>
</evidence>
<dbReference type="Gene3D" id="2.70.98.10">
    <property type="match status" value="1"/>
</dbReference>
<sequence>MRVAGRELLRSGPELDAWRAPISNERSDRGTAEGKRWRSLGLDRLRTTVDGVETAPGRSPAPATPPTRCATSTG</sequence>
<dbReference type="SUPFAM" id="SSF74650">
    <property type="entry name" value="Galactose mutarotase-like"/>
    <property type="match status" value="1"/>
</dbReference>
<dbReference type="Proteomes" id="UP000053413">
    <property type="component" value="Unassembled WGS sequence"/>
</dbReference>
<dbReference type="EMBL" id="LLZJ01000166">
    <property type="protein sequence ID" value="KUL61630.1"/>
    <property type="molecule type" value="Genomic_DNA"/>
</dbReference>
<dbReference type="InterPro" id="IPR011013">
    <property type="entry name" value="Gal_mutarotase_sf_dom"/>
</dbReference>
<feature type="region of interest" description="Disordered" evidence="1">
    <location>
        <begin position="48"/>
        <end position="74"/>
    </location>
</feature>
<accession>A0A0X3WXQ0</accession>
<dbReference type="AlphaFoldDB" id="A0A0X3WXQ0"/>
<evidence type="ECO:0000313" key="3">
    <source>
        <dbReference type="Proteomes" id="UP000053413"/>
    </source>
</evidence>
<proteinExistence type="predicted"/>
<dbReference type="InterPro" id="IPR014718">
    <property type="entry name" value="GH-type_carb-bd"/>
</dbReference>
<dbReference type="GO" id="GO:0005975">
    <property type="term" value="P:carbohydrate metabolic process"/>
    <property type="evidence" value="ECO:0007669"/>
    <property type="project" value="InterPro"/>
</dbReference>
<evidence type="ECO:0000256" key="1">
    <source>
        <dbReference type="SAM" id="MobiDB-lite"/>
    </source>
</evidence>
<comment type="caution">
    <text evidence="2">The sequence shown here is derived from an EMBL/GenBank/DDBJ whole genome shotgun (WGS) entry which is preliminary data.</text>
</comment>
<dbReference type="GO" id="GO:0003824">
    <property type="term" value="F:catalytic activity"/>
    <property type="evidence" value="ECO:0007669"/>
    <property type="project" value="InterPro"/>
</dbReference>
<dbReference type="GeneID" id="97435165"/>
<name>A0A0X3WXQ0_STRVO</name>
<protein>
    <submittedName>
        <fullName evidence="2">Uncharacterized protein</fullName>
    </submittedName>
</protein>
<reference evidence="3" key="1">
    <citation type="submission" date="2015-10" db="EMBL/GenBank/DDBJ databases">
        <authorList>
            <person name="Ju K.-S."/>
            <person name="Doroghazi J.R."/>
            <person name="Metcalf W.W."/>
        </authorList>
    </citation>
    <scope>NUCLEOTIDE SEQUENCE [LARGE SCALE GENOMIC DNA]</scope>
    <source>
        <strain evidence="3">NRRL F-8817</strain>
    </source>
</reference>
<dbReference type="RefSeq" id="WP_059144312.1">
    <property type="nucleotide sequence ID" value="NZ_LLZJ01000166.1"/>
</dbReference>
<dbReference type="GO" id="GO:0030246">
    <property type="term" value="F:carbohydrate binding"/>
    <property type="evidence" value="ECO:0007669"/>
    <property type="project" value="InterPro"/>
</dbReference>
<gene>
    <name evidence="2" type="ORF">ADL28_15405</name>
</gene>